<protein>
    <submittedName>
        <fullName evidence="6">LysR family transcriptional regulator</fullName>
    </submittedName>
</protein>
<comment type="caution">
    <text evidence="6">The sequence shown here is derived from an EMBL/GenBank/DDBJ whole genome shotgun (WGS) entry which is preliminary data.</text>
</comment>
<dbReference type="InterPro" id="IPR005119">
    <property type="entry name" value="LysR_subst-bd"/>
</dbReference>
<accession>A0ABS7RE68</accession>
<dbReference type="EMBL" id="JAHSQO010000007">
    <property type="protein sequence ID" value="MBY8918727.1"/>
    <property type="molecule type" value="Genomic_DNA"/>
</dbReference>
<proteinExistence type="inferred from homology"/>
<keyword evidence="7" id="KW-1185">Reference proteome</keyword>
<evidence type="ECO:0000256" key="1">
    <source>
        <dbReference type="ARBA" id="ARBA00009437"/>
    </source>
</evidence>
<dbReference type="Pfam" id="PF00126">
    <property type="entry name" value="HTH_1"/>
    <property type="match status" value="1"/>
</dbReference>
<dbReference type="Gene3D" id="3.40.190.290">
    <property type="match status" value="1"/>
</dbReference>
<evidence type="ECO:0000259" key="5">
    <source>
        <dbReference type="PROSITE" id="PS50931"/>
    </source>
</evidence>
<name>A0ABS7RE68_9HYPH</name>
<dbReference type="InterPro" id="IPR000847">
    <property type="entry name" value="LysR_HTH_N"/>
</dbReference>
<dbReference type="Proteomes" id="UP000777661">
    <property type="component" value="Unassembled WGS sequence"/>
</dbReference>
<evidence type="ECO:0000256" key="2">
    <source>
        <dbReference type="ARBA" id="ARBA00023015"/>
    </source>
</evidence>
<dbReference type="SUPFAM" id="SSF53850">
    <property type="entry name" value="Periplasmic binding protein-like II"/>
    <property type="match status" value="1"/>
</dbReference>
<keyword evidence="2" id="KW-0805">Transcription regulation</keyword>
<dbReference type="PANTHER" id="PTHR30126">
    <property type="entry name" value="HTH-TYPE TRANSCRIPTIONAL REGULATOR"/>
    <property type="match status" value="1"/>
</dbReference>
<keyword evidence="3" id="KW-0238">DNA-binding</keyword>
<dbReference type="SUPFAM" id="SSF46785">
    <property type="entry name" value="Winged helix' DNA-binding domain"/>
    <property type="match status" value="1"/>
</dbReference>
<dbReference type="PRINTS" id="PR00039">
    <property type="entry name" value="HTHLYSR"/>
</dbReference>
<evidence type="ECO:0000313" key="6">
    <source>
        <dbReference type="EMBL" id="MBY8918727.1"/>
    </source>
</evidence>
<dbReference type="InterPro" id="IPR036388">
    <property type="entry name" value="WH-like_DNA-bd_sf"/>
</dbReference>
<dbReference type="PROSITE" id="PS50931">
    <property type="entry name" value="HTH_LYSR"/>
    <property type="match status" value="1"/>
</dbReference>
<keyword evidence="4" id="KW-0804">Transcription</keyword>
<dbReference type="Gene3D" id="1.10.10.10">
    <property type="entry name" value="Winged helix-like DNA-binding domain superfamily/Winged helix DNA-binding domain"/>
    <property type="match status" value="1"/>
</dbReference>
<comment type="similarity">
    <text evidence="1">Belongs to the LysR transcriptional regulatory family.</text>
</comment>
<dbReference type="PANTHER" id="PTHR30126:SF91">
    <property type="entry name" value="LYSR FAMILY TRANSCRIPTIONAL REGULATOR"/>
    <property type="match status" value="1"/>
</dbReference>
<reference evidence="6 7" key="1">
    <citation type="submission" date="2021-06" db="EMBL/GenBank/DDBJ databases">
        <title>Nitratireductor porphyridii sp. nov., isolated from a small marine red alga, Porphyridium purpureum in South Korea.</title>
        <authorList>
            <person name="Kim K.H."/>
            <person name="Kristyanto S."/>
            <person name="Jeon C.O."/>
        </authorList>
    </citation>
    <scope>NUCLEOTIDE SEQUENCE [LARGE SCALE GENOMIC DNA]</scope>
    <source>
        <strain evidence="6 7">R6</strain>
    </source>
</reference>
<sequence length="310" mass="33552">MKYDQLLAFDAIVMAGTFRKAAERLNKSQSAVSHAIRQLEDELELKLFSRDGYRPKLTAQGEVFFRETSRALAQMQALGEIAARLRAREEAELRIAVTATLPLERLLPVLEEIGRRFAATHLRLSTEMMGGAIARLMEGNADLAVATLDGVPMDAVETRRMADVTIRPVASRLLADRLGPDAKSAAGLQAIPQIVVAGTGGPEGDQSRDLLPGGRKWTVSDFAAKKQVILSGQGWGGMPDHLIRDEIAAGTLVPLTVEAFPPRRSELFAIRRRDQALGPVARAIWTRLSDAGPDLAENAGADSAVRGETI</sequence>
<evidence type="ECO:0000256" key="4">
    <source>
        <dbReference type="ARBA" id="ARBA00023163"/>
    </source>
</evidence>
<organism evidence="6 7">
    <name type="scientific">Nitratireductor rhodophyticola</name>
    <dbReference type="NCBI Taxonomy" id="2854036"/>
    <lineage>
        <taxon>Bacteria</taxon>
        <taxon>Pseudomonadati</taxon>
        <taxon>Pseudomonadota</taxon>
        <taxon>Alphaproteobacteria</taxon>
        <taxon>Hyphomicrobiales</taxon>
        <taxon>Phyllobacteriaceae</taxon>
        <taxon>Nitratireductor</taxon>
    </lineage>
</organism>
<feature type="domain" description="HTH lysR-type" evidence="5">
    <location>
        <begin position="1"/>
        <end position="58"/>
    </location>
</feature>
<gene>
    <name evidence="6" type="ORF">KVG22_19140</name>
</gene>
<evidence type="ECO:0000313" key="7">
    <source>
        <dbReference type="Proteomes" id="UP000777661"/>
    </source>
</evidence>
<dbReference type="InterPro" id="IPR036390">
    <property type="entry name" value="WH_DNA-bd_sf"/>
</dbReference>
<dbReference type="Pfam" id="PF03466">
    <property type="entry name" value="LysR_substrate"/>
    <property type="match status" value="1"/>
</dbReference>
<evidence type="ECO:0000256" key="3">
    <source>
        <dbReference type="ARBA" id="ARBA00023125"/>
    </source>
</evidence>
<dbReference type="RefSeq" id="WP_223004380.1">
    <property type="nucleotide sequence ID" value="NZ_JAHSQO010000007.1"/>
</dbReference>